<reference evidence="1" key="1">
    <citation type="submission" date="2022-12" db="EMBL/GenBank/DDBJ databases">
        <authorList>
            <person name="Petersen C."/>
        </authorList>
    </citation>
    <scope>NUCLEOTIDE SEQUENCE</scope>
    <source>
        <strain evidence="1">IBT 17660</strain>
    </source>
</reference>
<proteinExistence type="predicted"/>
<evidence type="ECO:0000313" key="1">
    <source>
        <dbReference type="EMBL" id="KAJ5486988.1"/>
    </source>
</evidence>
<organism evidence="1 2">
    <name type="scientific">Penicillium desertorum</name>
    <dbReference type="NCBI Taxonomy" id="1303715"/>
    <lineage>
        <taxon>Eukaryota</taxon>
        <taxon>Fungi</taxon>
        <taxon>Dikarya</taxon>
        <taxon>Ascomycota</taxon>
        <taxon>Pezizomycotina</taxon>
        <taxon>Eurotiomycetes</taxon>
        <taxon>Eurotiomycetidae</taxon>
        <taxon>Eurotiales</taxon>
        <taxon>Aspergillaceae</taxon>
        <taxon>Penicillium</taxon>
    </lineage>
</organism>
<evidence type="ECO:0000313" key="2">
    <source>
        <dbReference type="Proteomes" id="UP001147760"/>
    </source>
</evidence>
<accession>A0A9X0BW61</accession>
<comment type="caution">
    <text evidence="1">The sequence shown here is derived from an EMBL/GenBank/DDBJ whole genome shotgun (WGS) entry which is preliminary data.</text>
</comment>
<reference evidence="1" key="2">
    <citation type="journal article" date="2023" name="IMA Fungus">
        <title>Comparative genomic study of the Penicillium genus elucidates a diverse pangenome and 15 lateral gene transfer events.</title>
        <authorList>
            <person name="Petersen C."/>
            <person name="Sorensen T."/>
            <person name="Nielsen M.R."/>
            <person name="Sondergaard T.E."/>
            <person name="Sorensen J.L."/>
            <person name="Fitzpatrick D.A."/>
            <person name="Frisvad J.C."/>
            <person name="Nielsen K.L."/>
        </authorList>
    </citation>
    <scope>NUCLEOTIDE SEQUENCE</scope>
    <source>
        <strain evidence="1">IBT 17660</strain>
    </source>
</reference>
<sequence length="83" mass="9663">MLNPLSTRPSKPRHGFCDDEKENSYNLEHTEIMNQRAQCILSAKPKNTNLVYYDKMSFSDSIPTYLTDQDANKIGVFQVEDRY</sequence>
<dbReference type="AlphaFoldDB" id="A0A9X0BW61"/>
<dbReference type="Proteomes" id="UP001147760">
    <property type="component" value="Unassembled WGS sequence"/>
</dbReference>
<protein>
    <submittedName>
        <fullName evidence="1">Uncharacterized protein</fullName>
    </submittedName>
</protein>
<dbReference type="EMBL" id="JAPWDO010000001">
    <property type="protein sequence ID" value="KAJ5486988.1"/>
    <property type="molecule type" value="Genomic_DNA"/>
</dbReference>
<keyword evidence="2" id="KW-1185">Reference proteome</keyword>
<name>A0A9X0BW61_9EURO</name>
<gene>
    <name evidence="1" type="ORF">N7530_001288</name>
</gene>